<name>A0A8H3E9C9_9AGAM</name>
<organism evidence="2 3">
    <name type="scientific">Rhizoctonia solani</name>
    <dbReference type="NCBI Taxonomy" id="456999"/>
    <lineage>
        <taxon>Eukaryota</taxon>
        <taxon>Fungi</taxon>
        <taxon>Dikarya</taxon>
        <taxon>Basidiomycota</taxon>
        <taxon>Agaricomycotina</taxon>
        <taxon>Agaricomycetes</taxon>
        <taxon>Cantharellales</taxon>
        <taxon>Ceratobasidiaceae</taxon>
        <taxon>Rhizoctonia</taxon>
    </lineage>
</organism>
<dbReference type="AlphaFoldDB" id="A0A8H3E9C9"/>
<protein>
    <submittedName>
        <fullName evidence="2">Uncharacterized protein</fullName>
    </submittedName>
</protein>
<feature type="region of interest" description="Disordered" evidence="1">
    <location>
        <begin position="54"/>
        <end position="81"/>
    </location>
</feature>
<comment type="caution">
    <text evidence="2">The sequence shown here is derived from an EMBL/GenBank/DDBJ whole genome shotgun (WGS) entry which is preliminary data.</text>
</comment>
<evidence type="ECO:0000313" key="3">
    <source>
        <dbReference type="Proteomes" id="UP000663827"/>
    </source>
</evidence>
<proteinExistence type="predicted"/>
<gene>
    <name evidence="2" type="ORF">RDB_LOCUS192236</name>
</gene>
<feature type="region of interest" description="Disordered" evidence="1">
    <location>
        <begin position="360"/>
        <end position="419"/>
    </location>
</feature>
<feature type="compositionally biased region" description="Low complexity" evidence="1">
    <location>
        <begin position="54"/>
        <end position="66"/>
    </location>
</feature>
<sequence length="964" mass="106151">MGDTVPAHGQRTASLSRAAESLAKAATKLSEAARAMSLVAEALSKGSAAKISGIDGSGGKDIPSDGADTKPAGEVAPPEDIGAGLPQPYRLLLDNEADVLLMLCSLVYDLPKVVCYFACGTDSLKLNKNLIDGVTQANTMMADLSNGVTTDQCYDKFLKERRSILLLSEMDIPSVLAGKVSDYTLIHVGWPADKRQYVKQRRVHHASTNILLAYSGDKDLYPSGSAIMSQTEAWPGDSGGFRASVEILRPLFEESLSEVPFEMKEEAYLDWIHSHSQQGARFISSWTPSALVSRANKFILGPLAYRNPRSFTQESSPQTPLADLLPEVSLEFVTQHGLQPAVDEGLLRVETEAEVDDSHIQGLGSNSAHQWSAEDTRARTPTRGQRLVGEERPTTVADTENRPDAHSVDTKTPESVGNHYQTNPPYRLLVDSEVDVLLFVCALIDKRQKVICYMPCGNVPLKAYKMMIESIAESPVHILWTGFGGDGYTDFLESNASVLLVPESLSPELEMEEDAWVIHVGWPASGEQYTTQRKAHGAHNNILVACSRDQSLYPSSGSIVNRTQPWPQDGPSFRASVSILRPLYEIILSEISLEMKTQVYLDWIEMHGIDGSRHVETWDSSMLVRRANEYLLDVWQWNGEHLGGADIPLPEVSREFVAENSLQSAVLEGLLRVEDDHLDYPPPPSSPLPRSDSVPVHTEFQHTAGKTYFVIDEEFDAIPLICFLTQKYNKVICFLEGQSALRSHQQLFVKIAGRSVIAPAIINNDQAINEAVTQFLYATIPTALLLAYSISNLPIALMEGYVDCCIYFGFSVPLNHVKRHSSLINCATTIIIMGKEPRSITEQSTNDIRKHPSAAIPLDLTESSKLTPMRHKTRDVLASDKRIVRALYTNHLYSLASSARTPVRVESAVRRVNQYAARVLLHGDPTDGSEIFPPVAKRPTIHKRIVDKLGLASAVDADLLTIGN</sequence>
<feature type="compositionally biased region" description="Basic and acidic residues" evidence="1">
    <location>
        <begin position="388"/>
        <end position="412"/>
    </location>
</feature>
<evidence type="ECO:0000256" key="1">
    <source>
        <dbReference type="SAM" id="MobiDB-lite"/>
    </source>
</evidence>
<evidence type="ECO:0000313" key="2">
    <source>
        <dbReference type="EMBL" id="CAE7233833.1"/>
    </source>
</evidence>
<dbReference type="Proteomes" id="UP000663827">
    <property type="component" value="Unassembled WGS sequence"/>
</dbReference>
<accession>A0A8H3E9C9</accession>
<reference evidence="2" key="1">
    <citation type="submission" date="2021-01" db="EMBL/GenBank/DDBJ databases">
        <authorList>
            <person name="Kaushik A."/>
        </authorList>
    </citation>
    <scope>NUCLEOTIDE SEQUENCE</scope>
    <source>
        <strain evidence="2">AG5</strain>
    </source>
</reference>
<dbReference type="EMBL" id="CAJNJQ010006648">
    <property type="protein sequence ID" value="CAE7233833.1"/>
    <property type="molecule type" value="Genomic_DNA"/>
</dbReference>